<evidence type="ECO:0000313" key="2">
    <source>
        <dbReference type="EMBL" id="MFC4651846.1"/>
    </source>
</evidence>
<organism evidence="2 3">
    <name type="scientific">Lactococcus nasutitermitis</name>
    <dbReference type="NCBI Taxonomy" id="1652957"/>
    <lineage>
        <taxon>Bacteria</taxon>
        <taxon>Bacillati</taxon>
        <taxon>Bacillota</taxon>
        <taxon>Bacilli</taxon>
        <taxon>Lactobacillales</taxon>
        <taxon>Streptococcaceae</taxon>
        <taxon>Lactococcus</taxon>
    </lineage>
</organism>
<accession>A0ABV9JBR3</accession>
<protein>
    <recommendedName>
        <fullName evidence="4">Phage protein</fullName>
    </recommendedName>
</protein>
<dbReference type="RefSeq" id="WP_213533884.1">
    <property type="nucleotide sequence ID" value="NZ_BOVQ01000002.1"/>
</dbReference>
<evidence type="ECO:0000313" key="3">
    <source>
        <dbReference type="Proteomes" id="UP001595987"/>
    </source>
</evidence>
<dbReference type="Proteomes" id="UP001595987">
    <property type="component" value="Unassembled WGS sequence"/>
</dbReference>
<feature type="region of interest" description="Disordered" evidence="1">
    <location>
        <begin position="52"/>
        <end position="71"/>
    </location>
</feature>
<comment type="caution">
    <text evidence="2">The sequence shown here is derived from an EMBL/GenBank/DDBJ whole genome shotgun (WGS) entry which is preliminary data.</text>
</comment>
<gene>
    <name evidence="2" type="ORF">ACFO26_02910</name>
</gene>
<name>A0ABV9JBR3_9LACT</name>
<evidence type="ECO:0008006" key="4">
    <source>
        <dbReference type="Google" id="ProtNLM"/>
    </source>
</evidence>
<proteinExistence type="predicted"/>
<evidence type="ECO:0000256" key="1">
    <source>
        <dbReference type="SAM" id="MobiDB-lite"/>
    </source>
</evidence>
<sequence>MRKQLTDTIITVCDYIAGVDSLGMRELKAEHENLSEQEIKARDSLNRDFQTVHEHHRHSKMGVLYEDEKEK</sequence>
<dbReference type="EMBL" id="JBHSGD010000004">
    <property type="protein sequence ID" value="MFC4651846.1"/>
    <property type="molecule type" value="Genomic_DNA"/>
</dbReference>
<keyword evidence="3" id="KW-1185">Reference proteome</keyword>
<reference evidence="3" key="1">
    <citation type="journal article" date="2019" name="Int. J. Syst. Evol. Microbiol.">
        <title>The Global Catalogue of Microorganisms (GCM) 10K type strain sequencing project: providing services to taxonomists for standard genome sequencing and annotation.</title>
        <authorList>
            <consortium name="The Broad Institute Genomics Platform"/>
            <consortium name="The Broad Institute Genome Sequencing Center for Infectious Disease"/>
            <person name="Wu L."/>
            <person name="Ma J."/>
        </authorList>
    </citation>
    <scope>NUCLEOTIDE SEQUENCE [LARGE SCALE GENOMIC DNA]</scope>
    <source>
        <strain evidence="3">CCUG 63287</strain>
    </source>
</reference>